<feature type="chain" id="PRO_5041900937" evidence="2">
    <location>
        <begin position="20"/>
        <end position="516"/>
    </location>
</feature>
<feature type="compositionally biased region" description="Basic residues" evidence="1">
    <location>
        <begin position="42"/>
        <end position="61"/>
    </location>
</feature>
<name>A0AAD6UJX9_9AGAR</name>
<keyword evidence="4" id="KW-1185">Reference proteome</keyword>
<evidence type="ECO:0000313" key="3">
    <source>
        <dbReference type="EMBL" id="KAJ7103047.1"/>
    </source>
</evidence>
<feature type="signal peptide" evidence="2">
    <location>
        <begin position="1"/>
        <end position="19"/>
    </location>
</feature>
<reference evidence="3" key="1">
    <citation type="submission" date="2023-03" db="EMBL/GenBank/DDBJ databases">
        <title>Massive genome expansion in bonnet fungi (Mycena s.s.) driven by repeated elements and novel gene families across ecological guilds.</title>
        <authorList>
            <consortium name="Lawrence Berkeley National Laboratory"/>
            <person name="Harder C.B."/>
            <person name="Miyauchi S."/>
            <person name="Viragh M."/>
            <person name="Kuo A."/>
            <person name="Thoen E."/>
            <person name="Andreopoulos B."/>
            <person name="Lu D."/>
            <person name="Skrede I."/>
            <person name="Drula E."/>
            <person name="Henrissat B."/>
            <person name="Morin E."/>
            <person name="Kohler A."/>
            <person name="Barry K."/>
            <person name="LaButti K."/>
            <person name="Morin E."/>
            <person name="Salamov A."/>
            <person name="Lipzen A."/>
            <person name="Mereny Z."/>
            <person name="Hegedus B."/>
            <person name="Baldrian P."/>
            <person name="Stursova M."/>
            <person name="Weitz H."/>
            <person name="Taylor A."/>
            <person name="Grigoriev I.V."/>
            <person name="Nagy L.G."/>
            <person name="Martin F."/>
            <person name="Kauserud H."/>
        </authorList>
    </citation>
    <scope>NUCLEOTIDE SEQUENCE</scope>
    <source>
        <strain evidence="3">CBHHK173m</strain>
    </source>
</reference>
<dbReference type="AlphaFoldDB" id="A0AAD6UJX9"/>
<dbReference type="Proteomes" id="UP001222325">
    <property type="component" value="Unassembled WGS sequence"/>
</dbReference>
<gene>
    <name evidence="3" type="ORF">B0H15DRAFT_926458</name>
</gene>
<protein>
    <submittedName>
        <fullName evidence="3">Uncharacterized protein</fullName>
    </submittedName>
</protein>
<feature type="compositionally biased region" description="Low complexity" evidence="1">
    <location>
        <begin position="62"/>
        <end position="74"/>
    </location>
</feature>
<dbReference type="EMBL" id="JARJCN010000002">
    <property type="protein sequence ID" value="KAJ7103047.1"/>
    <property type="molecule type" value="Genomic_DNA"/>
</dbReference>
<accession>A0AAD6UJX9</accession>
<sequence>MHIPYALFFAVLFSVPTFAAPVPNAQAGDEFSLEARAAKKAKAAKPKAVVKPKPVAKKPAAKKPVAAAKKPATAAAAKKPATAAAAKKPAAAAAKKPAAAAKKPATAAAAKKPATAAAKKPATAAKKPATAAKSAAAKKPAASAAKKPATAAKSAAAKKPAASAAKKPATAAKSAAAKKPAASAAKKPATAAKSAAAKKPAASAAKKPATKSAAAKKPVASAKKPATKSAAAKAPAKSAAKPAASACPVGTKPAAAGAKGAAKPAAAPKKAGAATKAVKKAKRAFATLVTKARIARRTRFGLVQPRLTTGNEFIGWHGTNEETAALWESSGEIVRPTTKEGQTKGKSGLDAELGAGLYISDALSVAESAAAINAKANNLKGKVCAIFAKSSVNWREARAKVQIPEVLRGNAAVKETERQSYITNVRGKVGRVPAVLLGPLATGKNQMMLVESLNPNFEAQCFDVVGLDSAGGQAFEDAGNKVLYTSAALITSWGITKEDVTLAKATVAAIEKKNCV</sequence>
<proteinExistence type="predicted"/>
<organism evidence="3 4">
    <name type="scientific">Mycena belliarum</name>
    <dbReference type="NCBI Taxonomy" id="1033014"/>
    <lineage>
        <taxon>Eukaryota</taxon>
        <taxon>Fungi</taxon>
        <taxon>Dikarya</taxon>
        <taxon>Basidiomycota</taxon>
        <taxon>Agaricomycotina</taxon>
        <taxon>Agaricomycetes</taxon>
        <taxon>Agaricomycetidae</taxon>
        <taxon>Agaricales</taxon>
        <taxon>Marasmiineae</taxon>
        <taxon>Mycenaceae</taxon>
        <taxon>Mycena</taxon>
    </lineage>
</organism>
<feature type="region of interest" description="Disordered" evidence="1">
    <location>
        <begin position="42"/>
        <end position="74"/>
    </location>
</feature>
<evidence type="ECO:0000256" key="1">
    <source>
        <dbReference type="SAM" id="MobiDB-lite"/>
    </source>
</evidence>
<evidence type="ECO:0000256" key="2">
    <source>
        <dbReference type="SAM" id="SignalP"/>
    </source>
</evidence>
<evidence type="ECO:0000313" key="4">
    <source>
        <dbReference type="Proteomes" id="UP001222325"/>
    </source>
</evidence>
<keyword evidence="2" id="KW-0732">Signal</keyword>
<feature type="region of interest" description="Disordered" evidence="1">
    <location>
        <begin position="104"/>
        <end position="256"/>
    </location>
</feature>
<comment type="caution">
    <text evidence="3">The sequence shown here is derived from an EMBL/GenBank/DDBJ whole genome shotgun (WGS) entry which is preliminary data.</text>
</comment>